<sequence>MVGLGAIYFFSSDRDFHPEKIRGVGRGLPYVTSLDSTNITLQCRWNASPDLRPCHQSRWPMHLPYVTAGAKDGEGSIYYKSYSPSPEYSRDATLSF</sequence>
<organism evidence="1 2">
    <name type="scientific">Trichonephila inaurata madagascariensis</name>
    <dbReference type="NCBI Taxonomy" id="2747483"/>
    <lineage>
        <taxon>Eukaryota</taxon>
        <taxon>Metazoa</taxon>
        <taxon>Ecdysozoa</taxon>
        <taxon>Arthropoda</taxon>
        <taxon>Chelicerata</taxon>
        <taxon>Arachnida</taxon>
        <taxon>Araneae</taxon>
        <taxon>Araneomorphae</taxon>
        <taxon>Entelegynae</taxon>
        <taxon>Araneoidea</taxon>
        <taxon>Nephilidae</taxon>
        <taxon>Trichonephila</taxon>
        <taxon>Trichonephila inaurata</taxon>
    </lineage>
</organism>
<dbReference type="Proteomes" id="UP000886998">
    <property type="component" value="Unassembled WGS sequence"/>
</dbReference>
<protein>
    <submittedName>
        <fullName evidence="1">Uncharacterized protein</fullName>
    </submittedName>
</protein>
<keyword evidence="2" id="KW-1185">Reference proteome</keyword>
<gene>
    <name evidence="1" type="ORF">TNIN_492671</name>
</gene>
<evidence type="ECO:0000313" key="2">
    <source>
        <dbReference type="Proteomes" id="UP000886998"/>
    </source>
</evidence>
<name>A0A8X6YHR8_9ARAC</name>
<proteinExistence type="predicted"/>
<evidence type="ECO:0000313" key="1">
    <source>
        <dbReference type="EMBL" id="GFY73180.1"/>
    </source>
</evidence>
<dbReference type="AlphaFoldDB" id="A0A8X6YHR8"/>
<reference evidence="1" key="1">
    <citation type="submission" date="2020-08" db="EMBL/GenBank/DDBJ databases">
        <title>Multicomponent nature underlies the extraordinary mechanical properties of spider dragline silk.</title>
        <authorList>
            <person name="Kono N."/>
            <person name="Nakamura H."/>
            <person name="Mori M."/>
            <person name="Yoshida Y."/>
            <person name="Ohtoshi R."/>
            <person name="Malay A.D."/>
            <person name="Moran D.A.P."/>
            <person name="Tomita M."/>
            <person name="Numata K."/>
            <person name="Arakawa K."/>
        </authorList>
    </citation>
    <scope>NUCLEOTIDE SEQUENCE</scope>
</reference>
<accession>A0A8X6YHR8</accession>
<dbReference type="EMBL" id="BMAV01019901">
    <property type="protein sequence ID" value="GFY73180.1"/>
    <property type="molecule type" value="Genomic_DNA"/>
</dbReference>
<comment type="caution">
    <text evidence="1">The sequence shown here is derived from an EMBL/GenBank/DDBJ whole genome shotgun (WGS) entry which is preliminary data.</text>
</comment>